<accession>A0A841CMD4</accession>
<protein>
    <submittedName>
        <fullName evidence="1">Uncharacterized protein</fullName>
    </submittedName>
</protein>
<sequence>MLEQKIRERRMTLEEFAEYAETFARERGEPGTLGLRHLQRLAAGRKSSGEPLGPVRQVTARLLESIFEVSIEELLAVPSPDDGLARIATAEPPVRADVEFAAALDWLDDRAGWSAGTSRAEVRSGLSGLESGALLDRRATRGRVGRRQLVRTLAHYYRDGVDGYDTYRVRLGDQGVKTTIFGAPEWWAAVRPLADGSERMRLLWDKETARPELGGAMAHAAASKLAESAALGVRVANLPLYRLLEIEQGDPLVGTVGLVPFVEYALTVDLLEGELVDAVSRRHGGLPLRDEYLPDLGAVLDLPARTCAGGVLALCAIARPRDRFRGEPDYALLVQERSEHVLNAAGRLAVIPKGFHQRLNDVRGDVAVSATLLREMEEELFGRAEVDTTTGESRAASPMHPGRWSAPMRWLAEEPGRMRMECTGFGFNLVSGNYEFASLVVIEDEEFWPRFGGQVEANWEAAGLQLYSSLDGELVDDLVARESWSNEGLFALLQGLRRLREIGGTRVDLPAVELSGL</sequence>
<gene>
    <name evidence="1" type="ORF">FHS29_006253</name>
</gene>
<dbReference type="Proteomes" id="UP000547510">
    <property type="component" value="Unassembled WGS sequence"/>
</dbReference>
<organism evidence="1 2">
    <name type="scientific">Saccharothrix tamanrassetensis</name>
    <dbReference type="NCBI Taxonomy" id="1051531"/>
    <lineage>
        <taxon>Bacteria</taxon>
        <taxon>Bacillati</taxon>
        <taxon>Actinomycetota</taxon>
        <taxon>Actinomycetes</taxon>
        <taxon>Pseudonocardiales</taxon>
        <taxon>Pseudonocardiaceae</taxon>
        <taxon>Saccharothrix</taxon>
    </lineage>
</organism>
<evidence type="ECO:0000313" key="2">
    <source>
        <dbReference type="Proteomes" id="UP000547510"/>
    </source>
</evidence>
<dbReference type="RefSeq" id="WP_312865174.1">
    <property type="nucleotide sequence ID" value="NZ_JACHJN010000012.1"/>
</dbReference>
<dbReference type="AlphaFoldDB" id="A0A841CMD4"/>
<proteinExistence type="predicted"/>
<dbReference type="EMBL" id="JACHJN010000012">
    <property type="protein sequence ID" value="MBB5959632.1"/>
    <property type="molecule type" value="Genomic_DNA"/>
</dbReference>
<comment type="caution">
    <text evidence="1">The sequence shown here is derived from an EMBL/GenBank/DDBJ whole genome shotgun (WGS) entry which is preliminary data.</text>
</comment>
<name>A0A841CMD4_9PSEU</name>
<reference evidence="1 2" key="1">
    <citation type="submission" date="2020-08" db="EMBL/GenBank/DDBJ databases">
        <title>Genomic Encyclopedia of Type Strains, Phase III (KMG-III): the genomes of soil and plant-associated and newly described type strains.</title>
        <authorList>
            <person name="Whitman W."/>
        </authorList>
    </citation>
    <scope>NUCLEOTIDE SEQUENCE [LARGE SCALE GENOMIC DNA]</scope>
    <source>
        <strain evidence="1 2">CECT 8640</strain>
    </source>
</reference>
<evidence type="ECO:0000313" key="1">
    <source>
        <dbReference type="EMBL" id="MBB5959632.1"/>
    </source>
</evidence>
<keyword evidence="2" id="KW-1185">Reference proteome</keyword>